<dbReference type="Pfam" id="PF14528">
    <property type="entry name" value="LAGLIDADG_3"/>
    <property type="match status" value="1"/>
</dbReference>
<evidence type="ECO:0000256" key="1">
    <source>
        <dbReference type="ARBA" id="ARBA00022813"/>
    </source>
</evidence>
<dbReference type="SUPFAM" id="SSF55608">
    <property type="entry name" value="Homing endonucleases"/>
    <property type="match status" value="1"/>
</dbReference>
<accession>A7IY98</accession>
<dbReference type="InterPro" id="IPR046461">
    <property type="entry name" value="TerL_ATPase"/>
</dbReference>
<dbReference type="KEGG" id="vg:5745470"/>
<evidence type="ECO:0000259" key="3">
    <source>
        <dbReference type="PROSITE" id="PS50819"/>
    </source>
</evidence>
<evidence type="ECO:0000313" key="4">
    <source>
        <dbReference type="EMBL" id="ABF57481.1"/>
    </source>
</evidence>
<dbReference type="Proteomes" id="UP000002414">
    <property type="component" value="Segment"/>
</dbReference>
<dbReference type="GeneID" id="5745470"/>
<keyword evidence="1" id="KW-0068">Autocatalytic cleavage</keyword>
<dbReference type="InterPro" id="IPR027434">
    <property type="entry name" value="Homing_endonucl"/>
</dbReference>
<dbReference type="InterPro" id="IPR036844">
    <property type="entry name" value="Hint_dom_sf"/>
</dbReference>
<dbReference type="RefSeq" id="YP_001468929.1">
    <property type="nucleotide sequence ID" value="NC_009816.1"/>
</dbReference>
<dbReference type="PRINTS" id="PR00379">
    <property type="entry name" value="INTEIN"/>
</dbReference>
<dbReference type="InterPro" id="IPR006142">
    <property type="entry name" value="INTEIN"/>
</dbReference>
<dbReference type="SMART" id="SM00306">
    <property type="entry name" value="HintN"/>
    <property type="match status" value="1"/>
</dbReference>
<evidence type="ECO:0000313" key="5">
    <source>
        <dbReference type="Proteomes" id="UP000002414"/>
    </source>
</evidence>
<evidence type="ECO:0000256" key="2">
    <source>
        <dbReference type="ARBA" id="ARBA00023000"/>
    </source>
</evidence>
<keyword evidence="2" id="KW-0651">Protein splicing</keyword>
<dbReference type="InterPro" id="IPR004860">
    <property type="entry name" value="LAGLIDADG_dom"/>
</dbReference>
<dbReference type="Gene3D" id="3.10.28.10">
    <property type="entry name" value="Homing endonucleases"/>
    <property type="match status" value="1"/>
</dbReference>
<dbReference type="PROSITE" id="PS50817">
    <property type="entry name" value="INTEIN_N_TER"/>
    <property type="match status" value="1"/>
</dbReference>
<dbReference type="InterPro" id="IPR006141">
    <property type="entry name" value="Intein_N"/>
</dbReference>
<dbReference type="SUPFAM" id="SSF51294">
    <property type="entry name" value="Hedgehog/intein (Hint) domain"/>
    <property type="match status" value="1"/>
</dbReference>
<dbReference type="InterPro" id="IPR004042">
    <property type="entry name" value="Intein_endonuc_central"/>
</dbReference>
<name>A7IY98_9CAUD</name>
<organism evidence="4 5">
    <name type="scientific">Corynebacterium phage P1201</name>
    <dbReference type="NCBI Taxonomy" id="384848"/>
    <lineage>
        <taxon>Viruses</taxon>
        <taxon>Duplodnaviria</taxon>
        <taxon>Heunggongvirae</taxon>
        <taxon>Uroviricota</taxon>
        <taxon>Caudoviricetes</taxon>
        <taxon>Zierdtviridae</taxon>
        <taxon>Toshachvirinae</taxon>
        <taxon>Chunghsingvirus</taxon>
        <taxon>Chunghsingvirus P1201</taxon>
        <taxon>Corynebacterium virus P1201</taxon>
    </lineage>
</organism>
<dbReference type="GO" id="GO:0016539">
    <property type="term" value="P:intein-mediated protein splicing"/>
    <property type="evidence" value="ECO:0007669"/>
    <property type="project" value="InterPro"/>
</dbReference>
<feature type="domain" description="DOD-type homing endonuclease" evidence="3">
    <location>
        <begin position="235"/>
        <end position="365"/>
    </location>
</feature>
<dbReference type="Pfam" id="PF03354">
    <property type="entry name" value="TerL_ATPase"/>
    <property type="match status" value="1"/>
</dbReference>
<keyword evidence="5" id="KW-1185">Reference proteome</keyword>
<sequence>MAFIDIDRAEIIVPPPARDADGKITPWPTLGPQLIEFFESHFVYGPGTLKGKPYVVRREFRYLLMRLYEHYPEGTVFDDDGEITDMSGRRAYDRAAISLPKGSAKCLDPETELILESGARVKAKDLKAGDSVQSYKDGEVVYRRVMAVEEQPEAMTYRVETDHGRSITVSEGHPFLVSGTQWRPGMPKYHKYTANDPKAGVESWSKVEDLRKGDRLVPALGWKKSLDGDQELGWVLGVIAGDASGDGRFSNGDSEITDRLSKSYELTRIDSTSENSTDWYIRGVRPLMREHGLFGKNAYEKRVPEAVMSGDREIALGYLAGMLDTDGCTACKPGEGGKTVRVAEWYSVSEDNMRDLQLLLASVGYNADVRVKKSTYKGEPFTSWTVVISNKMDLARLARELPVTRERNVENFKEFRKVASKGSFGDVSLDKVSSVTPIGLAKTIGVEVEDTHVHVTNGLVTHNTELMALICLAELHPDAPVRFNGYDPKAPGGLAPGRSVTSPYIPLLAPTKEQLDDLAFGVASEVAIMMDDSDLFDVNKERIMRVGEADSKIVPIANNAGAADGKKPTFQGIDEPHRLTQDRQIQTYTTMGENLPKRYADDPWQLSVTTAGDPSEDSIARRDFLHGMRIYRGEIEQPRMFFYHRGTTDENAKFDTIGQRIRALKEASGEEASKFRDLRSVALKWDEESSDKAYLERVWCNRWIKSAKSAFDVKAFNALGHPELVIEPGSRVTLGFDGSVNQDSTALVMTEISTGIQNIIGLWERPENVKEWSVPVGEVDEAVDFCFDNFEVVLMHADPPYWQSYLSKWEGKYGDRVREWPTRTTIKMYYAIRAYEEAIASGALGHNSDERFKRHIASAGKNMLGRFDDEGKEMYRLTKVSEGRKYDAAMAAILSWDARSAALAMGETSIPETFEPWRIR</sequence>
<proteinExistence type="predicted"/>
<protein>
    <submittedName>
        <fullName evidence="4">Putative large terminase</fullName>
    </submittedName>
</protein>
<dbReference type="Gene3D" id="2.170.16.10">
    <property type="entry name" value="Hedgehog/Intein (Hint) domain"/>
    <property type="match status" value="1"/>
</dbReference>
<dbReference type="InterPro" id="IPR003587">
    <property type="entry name" value="Hint_dom_N"/>
</dbReference>
<dbReference type="OrthoDB" id="1044at10239"/>
<dbReference type="NCBIfam" id="TIGR01445">
    <property type="entry name" value="intein_Nterm"/>
    <property type="match status" value="1"/>
</dbReference>
<dbReference type="GO" id="GO:0004519">
    <property type="term" value="F:endonuclease activity"/>
    <property type="evidence" value="ECO:0007669"/>
    <property type="project" value="InterPro"/>
</dbReference>
<reference evidence="4 5" key="1">
    <citation type="journal article" date="2008" name="Virology">
        <title>Genome sequence of the lytic bacteriophage P1201 from Corynebacterium glutamicum NCHU 87078: Evolutionary relationships to phages from Corynebacterineae.</title>
        <authorList>
            <person name="Chen C.L."/>
            <person name="Pan T.Y."/>
            <person name="Kan S.C."/>
            <person name="Kuan Y.C."/>
            <person name="Hong L.Y."/>
            <person name="Chiu K.R."/>
            <person name="Sheu C.S."/>
            <person name="Yang J.S."/>
            <person name="Hsu W.H."/>
            <person name="Hu H.Y."/>
        </authorList>
    </citation>
    <scope>NUCLEOTIDE SEQUENCE</scope>
</reference>
<dbReference type="CDD" id="cd00081">
    <property type="entry name" value="Hint"/>
    <property type="match status" value="1"/>
</dbReference>
<dbReference type="EMBL" id="DQ499600">
    <property type="protein sequence ID" value="ABF57481.1"/>
    <property type="molecule type" value="Genomic_DNA"/>
</dbReference>
<dbReference type="PROSITE" id="PS50819">
    <property type="entry name" value="INTEIN_ENDONUCLEASE"/>
    <property type="match status" value="1"/>
</dbReference>